<evidence type="ECO:0000256" key="3">
    <source>
        <dbReference type="ARBA" id="ARBA00023125"/>
    </source>
</evidence>
<keyword evidence="1" id="KW-0319">Glycerol metabolism</keyword>
<dbReference type="Gene3D" id="3.30.450.40">
    <property type="match status" value="1"/>
</dbReference>
<dbReference type="PANTHER" id="PTHR30136:SF24">
    <property type="entry name" value="HTH-TYPE TRANSCRIPTIONAL REPRESSOR ALLR"/>
    <property type="match status" value="1"/>
</dbReference>
<dbReference type="Gene3D" id="1.10.10.10">
    <property type="entry name" value="Winged helix-like DNA-binding domain superfamily/Winged helix DNA-binding domain"/>
    <property type="match status" value="1"/>
</dbReference>
<dbReference type="InterPro" id="IPR014757">
    <property type="entry name" value="Tscrpt_reg_IclR_C"/>
</dbReference>
<proteinExistence type="predicted"/>
<dbReference type="GO" id="GO:0045892">
    <property type="term" value="P:negative regulation of DNA-templated transcription"/>
    <property type="evidence" value="ECO:0007669"/>
    <property type="project" value="TreeGrafter"/>
</dbReference>
<dbReference type="PANTHER" id="PTHR30136">
    <property type="entry name" value="HELIX-TURN-HELIX TRANSCRIPTIONAL REGULATOR, ICLR FAMILY"/>
    <property type="match status" value="1"/>
</dbReference>
<dbReference type="GO" id="GO:0006071">
    <property type="term" value="P:glycerol metabolic process"/>
    <property type="evidence" value="ECO:0007669"/>
    <property type="project" value="UniProtKB-KW"/>
</dbReference>
<evidence type="ECO:0000259" key="7">
    <source>
        <dbReference type="PROSITE" id="PS51077"/>
    </source>
</evidence>
<dbReference type="InterPro" id="IPR029016">
    <property type="entry name" value="GAF-like_dom_sf"/>
</dbReference>
<dbReference type="OrthoDB" id="7274111at2"/>
<dbReference type="InterPro" id="IPR050707">
    <property type="entry name" value="HTH_MetabolicPath_Reg"/>
</dbReference>
<keyword evidence="2" id="KW-0805">Transcription regulation</keyword>
<dbReference type="SUPFAM" id="SSF55781">
    <property type="entry name" value="GAF domain-like"/>
    <property type="match status" value="1"/>
</dbReference>
<protein>
    <recommendedName>
        <fullName evidence="6">Glycerol operon regulatory protein</fullName>
    </recommendedName>
</protein>
<dbReference type="GO" id="GO:0003700">
    <property type="term" value="F:DNA-binding transcription factor activity"/>
    <property type="evidence" value="ECO:0007669"/>
    <property type="project" value="TreeGrafter"/>
</dbReference>
<dbReference type="Proteomes" id="UP000230551">
    <property type="component" value="Unassembled WGS sequence"/>
</dbReference>
<evidence type="ECO:0000256" key="5">
    <source>
        <dbReference type="ARBA" id="ARBA00058938"/>
    </source>
</evidence>
<dbReference type="InterPro" id="IPR036390">
    <property type="entry name" value="WH_DNA-bd_sf"/>
</dbReference>
<comment type="function">
    <text evidence="5">May be an activator protein for the gylABX operon.</text>
</comment>
<dbReference type="InterPro" id="IPR005471">
    <property type="entry name" value="Tscrpt_reg_IclR_N"/>
</dbReference>
<sequence>MSVNGESGVRSVNRALSILQVLARTGPAGVSRIAEELGIHKSTVFRLLATLEARGMVEQNASRGEYQLGDGVVQLAAGVTQRHDISVLSRTVCQQLAADAGETVNIAILDGDELLTLDQVLGASAITTVNWTGQRQVLHATAGGKVFLAAMSDADLDEHLRRPLTSFTEHTIVDPALLRAEIARVRETGWATTGDELEIGLAALAAPIRSLRGDVEAVVAISGPSFRVNRQTAPELAESVLSAAAAISARNGYPLPG</sequence>
<name>A0A2G5P913_9MYCO</name>
<dbReference type="FunFam" id="1.10.10.10:FF:000056">
    <property type="entry name" value="IclR family transcriptional regulator"/>
    <property type="match status" value="1"/>
</dbReference>
<feature type="domain" description="HTH iclR-type" evidence="7">
    <location>
        <begin position="9"/>
        <end position="70"/>
    </location>
</feature>
<organism evidence="9 10">
    <name type="scientific">Mycolicibacterium brumae</name>
    <dbReference type="NCBI Taxonomy" id="85968"/>
    <lineage>
        <taxon>Bacteria</taxon>
        <taxon>Bacillati</taxon>
        <taxon>Actinomycetota</taxon>
        <taxon>Actinomycetes</taxon>
        <taxon>Mycobacteriales</taxon>
        <taxon>Mycobacteriaceae</taxon>
        <taxon>Mycolicibacterium</taxon>
    </lineage>
</organism>
<evidence type="ECO:0000313" key="9">
    <source>
        <dbReference type="EMBL" id="PIB74776.1"/>
    </source>
</evidence>
<accession>A0A2G5P913</accession>
<evidence type="ECO:0000256" key="6">
    <source>
        <dbReference type="ARBA" id="ARBA00070406"/>
    </source>
</evidence>
<dbReference type="GO" id="GO:0003677">
    <property type="term" value="F:DNA binding"/>
    <property type="evidence" value="ECO:0007669"/>
    <property type="project" value="UniProtKB-KW"/>
</dbReference>
<comment type="caution">
    <text evidence="9">The sequence shown here is derived from an EMBL/GenBank/DDBJ whole genome shotgun (WGS) entry which is preliminary data.</text>
</comment>
<gene>
    <name evidence="9" type="ORF">CQY22_011675</name>
</gene>
<keyword evidence="4" id="KW-0804">Transcription</keyword>
<dbReference type="Pfam" id="PF01614">
    <property type="entry name" value="IclR_C"/>
    <property type="match status" value="1"/>
</dbReference>
<feature type="domain" description="IclR-ED" evidence="8">
    <location>
        <begin position="71"/>
        <end position="253"/>
    </location>
</feature>
<reference evidence="9 10" key="1">
    <citation type="journal article" date="2017" name="Infect. Genet. Evol.">
        <title>The new phylogeny of the genus Mycobacterium: The old and the news.</title>
        <authorList>
            <person name="Tortoli E."/>
            <person name="Fedrizzi T."/>
            <person name="Meehan C.J."/>
            <person name="Trovato A."/>
            <person name="Grottola A."/>
            <person name="Giacobazzi E."/>
            <person name="Serpini G.F."/>
            <person name="Tagliazucchi S."/>
            <person name="Fabio A."/>
            <person name="Bettua C."/>
            <person name="Bertorelli R."/>
            <person name="Frascaro F."/>
            <person name="De Sanctis V."/>
            <person name="Pecorari M."/>
            <person name="Jousson O."/>
            <person name="Segata N."/>
            <person name="Cirillo D.M."/>
        </authorList>
    </citation>
    <scope>NUCLEOTIDE SEQUENCE [LARGE SCALE GENOMIC DNA]</scope>
    <source>
        <strain evidence="9 10">CIP1034565</strain>
    </source>
</reference>
<evidence type="ECO:0000259" key="8">
    <source>
        <dbReference type="PROSITE" id="PS51078"/>
    </source>
</evidence>
<dbReference type="STRING" id="85968.GCA_900073015_02039"/>
<dbReference type="SMART" id="SM00346">
    <property type="entry name" value="HTH_ICLR"/>
    <property type="match status" value="1"/>
</dbReference>
<evidence type="ECO:0000256" key="2">
    <source>
        <dbReference type="ARBA" id="ARBA00023015"/>
    </source>
</evidence>
<dbReference type="RefSeq" id="WP_090588960.1">
    <property type="nucleotide sequence ID" value="NZ_CP104302.1"/>
</dbReference>
<evidence type="ECO:0000256" key="1">
    <source>
        <dbReference type="ARBA" id="ARBA00022798"/>
    </source>
</evidence>
<dbReference type="PROSITE" id="PS51078">
    <property type="entry name" value="ICLR_ED"/>
    <property type="match status" value="1"/>
</dbReference>
<evidence type="ECO:0000256" key="4">
    <source>
        <dbReference type="ARBA" id="ARBA00023163"/>
    </source>
</evidence>
<keyword evidence="10" id="KW-1185">Reference proteome</keyword>
<dbReference type="SUPFAM" id="SSF46785">
    <property type="entry name" value="Winged helix' DNA-binding domain"/>
    <property type="match status" value="1"/>
</dbReference>
<keyword evidence="3" id="KW-0238">DNA-binding</keyword>
<evidence type="ECO:0000313" key="10">
    <source>
        <dbReference type="Proteomes" id="UP000230551"/>
    </source>
</evidence>
<dbReference type="EMBL" id="PDCN02000014">
    <property type="protein sequence ID" value="PIB74776.1"/>
    <property type="molecule type" value="Genomic_DNA"/>
</dbReference>
<dbReference type="AlphaFoldDB" id="A0A2G5P913"/>
<dbReference type="InterPro" id="IPR036388">
    <property type="entry name" value="WH-like_DNA-bd_sf"/>
</dbReference>
<dbReference type="Pfam" id="PF09339">
    <property type="entry name" value="HTH_IclR"/>
    <property type="match status" value="1"/>
</dbReference>
<dbReference type="PROSITE" id="PS51077">
    <property type="entry name" value="HTH_ICLR"/>
    <property type="match status" value="1"/>
</dbReference>